<protein>
    <submittedName>
        <fullName evidence="2">FxSxx-COOH cyclophane-containing RiPP peptide</fullName>
    </submittedName>
</protein>
<name>A0ABU0ZCB4_9ACTN</name>
<organism evidence="2 3">
    <name type="scientific">Phytohabitans maris</name>
    <dbReference type="NCBI Taxonomy" id="3071409"/>
    <lineage>
        <taxon>Bacteria</taxon>
        <taxon>Bacillati</taxon>
        <taxon>Actinomycetota</taxon>
        <taxon>Actinomycetes</taxon>
        <taxon>Micromonosporales</taxon>
        <taxon>Micromonosporaceae</taxon>
    </lineage>
</organism>
<reference evidence="2 3" key="1">
    <citation type="submission" date="2023-08" db="EMBL/GenBank/DDBJ databases">
        <title>Phytohabitans sansha sp. nov., isolated from marine sediment.</title>
        <authorList>
            <person name="Zhao Y."/>
            <person name="Yi K."/>
        </authorList>
    </citation>
    <scope>NUCLEOTIDE SEQUENCE [LARGE SCALE GENOMIC DNA]</scope>
    <source>
        <strain evidence="2 3">ZYX-F-186</strain>
    </source>
</reference>
<proteinExistence type="predicted"/>
<evidence type="ECO:0000313" key="3">
    <source>
        <dbReference type="Proteomes" id="UP001230908"/>
    </source>
</evidence>
<evidence type="ECO:0000313" key="2">
    <source>
        <dbReference type="EMBL" id="MDQ7904678.1"/>
    </source>
</evidence>
<gene>
    <name evidence="2" type="primary">fxsA</name>
    <name evidence="2" type="ORF">RB614_09110</name>
</gene>
<dbReference type="EMBL" id="JAVHUY010000007">
    <property type="protein sequence ID" value="MDQ7904678.1"/>
    <property type="molecule type" value="Genomic_DNA"/>
</dbReference>
<dbReference type="RefSeq" id="WP_308711949.1">
    <property type="nucleotide sequence ID" value="NZ_JAVHUY010000007.1"/>
</dbReference>
<keyword evidence="3" id="KW-1185">Reference proteome</keyword>
<evidence type="ECO:0000256" key="1">
    <source>
        <dbReference type="SAM" id="MobiDB-lite"/>
    </source>
</evidence>
<dbReference type="NCBIfam" id="TIGR04268">
    <property type="entry name" value="FxSxx-COOH"/>
    <property type="match status" value="1"/>
</dbReference>
<dbReference type="InterPro" id="IPR026334">
    <property type="entry name" value="FxSxx-COOH"/>
</dbReference>
<sequence length="60" mass="6336">MEAGEGYDGVPDLSDLPLRELLDGDNPVLARCVRSLLDDLGNPGESYAAHGSTPANPRDL</sequence>
<dbReference type="Proteomes" id="UP001230908">
    <property type="component" value="Unassembled WGS sequence"/>
</dbReference>
<feature type="region of interest" description="Disordered" evidence="1">
    <location>
        <begin position="41"/>
        <end position="60"/>
    </location>
</feature>
<accession>A0ABU0ZCB4</accession>
<comment type="caution">
    <text evidence="2">The sequence shown here is derived from an EMBL/GenBank/DDBJ whole genome shotgun (WGS) entry which is preliminary data.</text>
</comment>